<keyword evidence="4 8" id="KW-1133">Transmembrane helix</keyword>
<evidence type="ECO:0000256" key="5">
    <source>
        <dbReference type="ARBA" id="ARBA00023098"/>
    </source>
</evidence>
<proteinExistence type="predicted"/>
<comment type="caution">
    <text evidence="9">The sequence shown here is derived from an EMBL/GenBank/DDBJ whole genome shotgun (WGS) entry which is preliminary data.</text>
</comment>
<feature type="transmembrane region" description="Helical" evidence="8">
    <location>
        <begin position="12"/>
        <end position="37"/>
    </location>
</feature>
<evidence type="ECO:0000256" key="6">
    <source>
        <dbReference type="ARBA" id="ARBA00023136"/>
    </source>
</evidence>
<evidence type="ECO:0000256" key="7">
    <source>
        <dbReference type="SAM" id="MobiDB-lite"/>
    </source>
</evidence>
<keyword evidence="3" id="KW-0256">Endoplasmic reticulum</keyword>
<dbReference type="CDD" id="cd23995">
    <property type="entry name" value="Seipin_BSCL2_like"/>
    <property type="match status" value="1"/>
</dbReference>
<reference evidence="9 10" key="2">
    <citation type="journal article" date="2014" name="J. Gen. Appl. Microbiol.">
        <title>The early diverging ascomycetous budding yeast Saitoella complicata has three histone deacetylases belonging to the Clr6, Hos2, and Rpd3 lineages.</title>
        <authorList>
            <person name="Nishida H."/>
            <person name="Matsumoto T."/>
            <person name="Kondo S."/>
            <person name="Hamamoto M."/>
            <person name="Yoshikawa H."/>
        </authorList>
    </citation>
    <scope>NUCLEOTIDE SEQUENCE [LARGE SCALE GENOMIC DNA]</scope>
    <source>
        <strain evidence="9 10">NRRL Y-17804</strain>
    </source>
</reference>
<evidence type="ECO:0008006" key="11">
    <source>
        <dbReference type="Google" id="ProtNLM"/>
    </source>
</evidence>
<evidence type="ECO:0000256" key="3">
    <source>
        <dbReference type="ARBA" id="ARBA00022824"/>
    </source>
</evidence>
<evidence type="ECO:0000313" key="10">
    <source>
        <dbReference type="Proteomes" id="UP000033140"/>
    </source>
</evidence>
<keyword evidence="2 8" id="KW-0812">Transmembrane</keyword>
<sequence>MLLNTHAQRTALASVVFALTALVLLAVSVLSYAVFYWSYVPDSAVTKHVFLHYGHGTPHATLDLRDVSPSLFADQPYDVALSLHVPPSSTNLALGNFMVTLEIHAYPLPPPPSPPTTSEILSDPSAILARTTKPGLLQYKSHIERTLSDLIKSPLYLTGLSHQVEHVRIPLLDSWSFPGGLFASTPAAARLEISTPSHPHGAADLQIASAHLTFSTHYRGLRWFLHNHRLISFLLFVSIFWGAGCLFAGVMYWFVAAQISNGTRTGRREESRDLGESDADDYEFVTGNFGSSPVASTLRSRTRGSSVGTSAREGGFEWESVVSGSTRATSVGAPTSDKTKPGRR</sequence>
<gene>
    <name evidence="9" type="ORF">G7K_1934-t1</name>
</gene>
<keyword evidence="10" id="KW-1185">Reference proteome</keyword>
<keyword evidence="6 8" id="KW-0472">Membrane</keyword>
<dbReference type="InterPro" id="IPR009617">
    <property type="entry name" value="Seipin"/>
</dbReference>
<accession>A0A0E9NE97</accession>
<comment type="subcellular location">
    <subcellularLocation>
        <location evidence="1">Endoplasmic reticulum membrane</location>
        <topology evidence="1">Multi-pass membrane protein</topology>
    </subcellularLocation>
</comment>
<dbReference type="AlphaFoldDB" id="A0A0E9NE97"/>
<dbReference type="Pfam" id="PF06775">
    <property type="entry name" value="Seipin"/>
    <property type="match status" value="1"/>
</dbReference>
<reference evidence="9 10" key="1">
    <citation type="journal article" date="2011" name="J. Gen. Appl. Microbiol.">
        <title>Draft genome sequencing of the enigmatic yeast Saitoella complicata.</title>
        <authorList>
            <person name="Nishida H."/>
            <person name="Hamamoto M."/>
            <person name="Sugiyama J."/>
        </authorList>
    </citation>
    <scope>NUCLEOTIDE SEQUENCE [LARGE SCALE GENOMIC DNA]</scope>
    <source>
        <strain evidence="9 10">NRRL Y-17804</strain>
    </source>
</reference>
<evidence type="ECO:0000256" key="1">
    <source>
        <dbReference type="ARBA" id="ARBA00004477"/>
    </source>
</evidence>
<evidence type="ECO:0000256" key="2">
    <source>
        <dbReference type="ARBA" id="ARBA00022692"/>
    </source>
</evidence>
<evidence type="ECO:0000256" key="4">
    <source>
        <dbReference type="ARBA" id="ARBA00022989"/>
    </source>
</evidence>
<dbReference type="STRING" id="698492.A0A0E9NE97"/>
<dbReference type="PANTHER" id="PTHR21212">
    <property type="entry name" value="BERNARDINELLI-SEIP CONGENITAL LIPODYSTROPHY 2 HOMOLOG BSCL2 PROTEIN"/>
    <property type="match status" value="1"/>
</dbReference>
<protein>
    <recommendedName>
        <fullName evidence="11">Seipin</fullName>
    </recommendedName>
</protein>
<dbReference type="GO" id="GO:0006629">
    <property type="term" value="P:lipid metabolic process"/>
    <property type="evidence" value="ECO:0007669"/>
    <property type="project" value="UniProtKB-KW"/>
</dbReference>
<feature type="transmembrane region" description="Helical" evidence="8">
    <location>
        <begin position="230"/>
        <end position="255"/>
    </location>
</feature>
<dbReference type="EMBL" id="BACD03000010">
    <property type="protein sequence ID" value="GAO47735.1"/>
    <property type="molecule type" value="Genomic_DNA"/>
</dbReference>
<keyword evidence="5" id="KW-0443">Lipid metabolism</keyword>
<feature type="region of interest" description="Disordered" evidence="7">
    <location>
        <begin position="322"/>
        <end position="344"/>
    </location>
</feature>
<name>A0A0E9NE97_SAICN</name>
<evidence type="ECO:0000313" key="9">
    <source>
        <dbReference type="EMBL" id="GAO47735.1"/>
    </source>
</evidence>
<dbReference type="GO" id="GO:0140042">
    <property type="term" value="P:lipid droplet formation"/>
    <property type="evidence" value="ECO:0007669"/>
    <property type="project" value="UniProtKB-ARBA"/>
</dbReference>
<dbReference type="OrthoDB" id="3990054at2759"/>
<dbReference type="Proteomes" id="UP000033140">
    <property type="component" value="Unassembled WGS sequence"/>
</dbReference>
<feature type="compositionally biased region" description="Polar residues" evidence="7">
    <location>
        <begin position="322"/>
        <end position="333"/>
    </location>
</feature>
<reference evidence="9 10" key="3">
    <citation type="journal article" date="2015" name="Genome Announc.">
        <title>Draft Genome Sequence of the Archiascomycetous Yeast Saitoella complicata.</title>
        <authorList>
            <person name="Yamauchi K."/>
            <person name="Kondo S."/>
            <person name="Hamamoto M."/>
            <person name="Takahashi Y."/>
            <person name="Ogura Y."/>
            <person name="Hayashi T."/>
            <person name="Nishida H."/>
        </authorList>
    </citation>
    <scope>NUCLEOTIDE SEQUENCE [LARGE SCALE GENOMIC DNA]</scope>
    <source>
        <strain evidence="9 10">NRRL Y-17804</strain>
    </source>
</reference>
<organism evidence="9 10">
    <name type="scientific">Saitoella complicata (strain BCRC 22490 / CBS 7301 / JCM 7358 / NBRC 10748 / NRRL Y-17804)</name>
    <dbReference type="NCBI Taxonomy" id="698492"/>
    <lineage>
        <taxon>Eukaryota</taxon>
        <taxon>Fungi</taxon>
        <taxon>Dikarya</taxon>
        <taxon>Ascomycota</taxon>
        <taxon>Taphrinomycotina</taxon>
        <taxon>Taphrinomycotina incertae sedis</taxon>
        <taxon>Saitoella</taxon>
    </lineage>
</organism>
<dbReference type="RefSeq" id="XP_019020954.1">
    <property type="nucleotide sequence ID" value="XM_019170896.1"/>
</dbReference>
<dbReference type="OMA" id="MVDTARQ"/>
<evidence type="ECO:0000256" key="8">
    <source>
        <dbReference type="SAM" id="Phobius"/>
    </source>
</evidence>
<dbReference type="GO" id="GO:0005789">
    <property type="term" value="C:endoplasmic reticulum membrane"/>
    <property type="evidence" value="ECO:0007669"/>
    <property type="project" value="UniProtKB-SubCell"/>
</dbReference>
<dbReference type="PANTHER" id="PTHR21212:SF0">
    <property type="entry name" value="SEIPIN"/>
    <property type="match status" value="1"/>
</dbReference>